<protein>
    <submittedName>
        <fullName evidence="2">Nuclear transport factor 2 family protein</fullName>
    </submittedName>
</protein>
<dbReference type="EMBL" id="JAKKOR010000002">
    <property type="protein sequence ID" value="MCF8587581.1"/>
    <property type="molecule type" value="Genomic_DNA"/>
</dbReference>
<dbReference type="Gene3D" id="3.10.450.50">
    <property type="match status" value="1"/>
</dbReference>
<evidence type="ECO:0000259" key="1">
    <source>
        <dbReference type="Pfam" id="PF13577"/>
    </source>
</evidence>
<dbReference type="InterPro" id="IPR037401">
    <property type="entry name" value="SnoaL-like"/>
</dbReference>
<keyword evidence="3" id="KW-1185">Reference proteome</keyword>
<accession>A0ABS9IPU8</accession>
<dbReference type="SUPFAM" id="SSF54427">
    <property type="entry name" value="NTF2-like"/>
    <property type="match status" value="1"/>
</dbReference>
<comment type="caution">
    <text evidence="2">The sequence shown here is derived from an EMBL/GenBank/DDBJ whole genome shotgun (WGS) entry which is preliminary data.</text>
</comment>
<evidence type="ECO:0000313" key="3">
    <source>
        <dbReference type="Proteomes" id="UP001200110"/>
    </source>
</evidence>
<evidence type="ECO:0000313" key="2">
    <source>
        <dbReference type="EMBL" id="MCF8587581.1"/>
    </source>
</evidence>
<reference evidence="2 3" key="1">
    <citation type="submission" date="2022-01" db="EMBL/GenBank/DDBJ databases">
        <authorList>
            <person name="Huang Y."/>
        </authorList>
    </citation>
    <scope>NUCLEOTIDE SEQUENCE [LARGE SCALE GENOMIC DNA]</scope>
    <source>
        <strain evidence="2 3">HY366</strain>
    </source>
</reference>
<name>A0ABS9IPU8_9ACTN</name>
<proteinExistence type="predicted"/>
<sequence>MTNIADDVLADLLARVRRLEDERDIARLIASYGPLVDAGEADAVSGLWADDGVYDVEGWLMRGRADIHAMVESPQHQGLIGRGCVHFHSPAVIAVNGGVASAVCETILLVRRDDSPDGHSRGFTVQRGGATHFELRRADVSMHGWEVVRRTTRLLDGSAESTELLSRARLSGGATAREPDADRRA</sequence>
<dbReference type="CDD" id="cd00531">
    <property type="entry name" value="NTF2_like"/>
    <property type="match status" value="1"/>
</dbReference>
<gene>
    <name evidence="2" type="ORF">L5G33_03755</name>
</gene>
<feature type="domain" description="SnoaL-like" evidence="1">
    <location>
        <begin position="17"/>
        <end position="151"/>
    </location>
</feature>
<dbReference type="RefSeq" id="WP_236996811.1">
    <property type="nucleotide sequence ID" value="NZ_JAKKOR010000002.1"/>
</dbReference>
<dbReference type="Proteomes" id="UP001200110">
    <property type="component" value="Unassembled WGS sequence"/>
</dbReference>
<dbReference type="Pfam" id="PF13577">
    <property type="entry name" value="SnoaL_4"/>
    <property type="match status" value="1"/>
</dbReference>
<dbReference type="InterPro" id="IPR032710">
    <property type="entry name" value="NTF2-like_dom_sf"/>
</dbReference>
<organism evidence="2 3">
    <name type="scientific">Gordonia liuliyuniae</name>
    <dbReference type="NCBI Taxonomy" id="2911517"/>
    <lineage>
        <taxon>Bacteria</taxon>
        <taxon>Bacillati</taxon>
        <taxon>Actinomycetota</taxon>
        <taxon>Actinomycetes</taxon>
        <taxon>Mycobacteriales</taxon>
        <taxon>Gordoniaceae</taxon>
        <taxon>Gordonia</taxon>
    </lineage>
</organism>